<reference evidence="5 6" key="1">
    <citation type="submission" date="2019-01" db="EMBL/GenBank/DDBJ databases">
        <title>Insights into ecological role of a new deltaproteobacterial order Candidatus Sinidesulfobacterales (Sva0485) by metagenomics and metatranscriptomics.</title>
        <authorList>
            <person name="Tan S."/>
            <person name="Liu J."/>
            <person name="Fang Y."/>
            <person name="Hedlund B."/>
            <person name="Lian Z.-H."/>
            <person name="Huang L.-Y."/>
            <person name="Li J.-T."/>
            <person name="Huang L.-N."/>
            <person name="Li W.-J."/>
            <person name="Jiang H.-C."/>
            <person name="Dong H.-L."/>
            <person name="Shu W.-S."/>
        </authorList>
    </citation>
    <scope>NUCLEOTIDE SEQUENCE [LARGE SCALE GENOMIC DNA]</scope>
    <source>
        <strain evidence="5">AP4</strain>
    </source>
</reference>
<dbReference type="Proteomes" id="UP000322454">
    <property type="component" value="Unassembled WGS sequence"/>
</dbReference>
<dbReference type="InterPro" id="IPR011990">
    <property type="entry name" value="TPR-like_helical_dom_sf"/>
</dbReference>
<feature type="repeat" description="TPR" evidence="3">
    <location>
        <begin position="248"/>
        <end position="281"/>
    </location>
</feature>
<dbReference type="SMART" id="SM00028">
    <property type="entry name" value="TPR"/>
    <property type="match status" value="2"/>
</dbReference>
<name>A0A520XFB7_9DELT</name>
<dbReference type="Pfam" id="PF07719">
    <property type="entry name" value="TPR_2"/>
    <property type="match status" value="1"/>
</dbReference>
<feature type="repeat" description="TPR" evidence="3">
    <location>
        <begin position="315"/>
        <end position="348"/>
    </location>
</feature>
<comment type="caution">
    <text evidence="5">The sequence shown here is derived from an EMBL/GenBank/DDBJ whole genome shotgun (WGS) entry which is preliminary data.</text>
</comment>
<evidence type="ECO:0000256" key="2">
    <source>
        <dbReference type="ARBA" id="ARBA00022803"/>
    </source>
</evidence>
<dbReference type="SUPFAM" id="SSF48452">
    <property type="entry name" value="TPR-like"/>
    <property type="match status" value="1"/>
</dbReference>
<evidence type="ECO:0000256" key="3">
    <source>
        <dbReference type="PROSITE-ProRule" id="PRU00339"/>
    </source>
</evidence>
<dbReference type="AlphaFoldDB" id="A0A520XFB7"/>
<keyword evidence="4" id="KW-1133">Transmembrane helix</keyword>
<dbReference type="InterPro" id="IPR019734">
    <property type="entry name" value="TPR_rpt"/>
</dbReference>
<accession>A0A520XFB7</accession>
<dbReference type="Pfam" id="PF13181">
    <property type="entry name" value="TPR_8"/>
    <property type="match status" value="1"/>
</dbReference>
<proteinExistence type="predicted"/>
<dbReference type="InterPro" id="IPR013105">
    <property type="entry name" value="TPR_2"/>
</dbReference>
<keyword evidence="1" id="KW-0677">Repeat</keyword>
<evidence type="ECO:0000256" key="4">
    <source>
        <dbReference type="SAM" id="Phobius"/>
    </source>
</evidence>
<organism evidence="5 6">
    <name type="scientific">Candidatus Acidulodesulfobacterium acidiphilum</name>
    <dbReference type="NCBI Taxonomy" id="2597224"/>
    <lineage>
        <taxon>Bacteria</taxon>
        <taxon>Deltaproteobacteria</taxon>
        <taxon>Candidatus Acidulodesulfobacterales</taxon>
        <taxon>Candidatus Acidulodesulfobacterium</taxon>
    </lineage>
</organism>
<evidence type="ECO:0000313" key="5">
    <source>
        <dbReference type="EMBL" id="RZV39795.1"/>
    </source>
</evidence>
<keyword evidence="2 3" id="KW-0802">TPR repeat</keyword>
<gene>
    <name evidence="5" type="ORF">EVJ48_03690</name>
</gene>
<feature type="transmembrane region" description="Helical" evidence="4">
    <location>
        <begin position="6"/>
        <end position="25"/>
    </location>
</feature>
<protein>
    <submittedName>
        <fullName evidence="5">Tetratricopeptide repeat protein</fullName>
    </submittedName>
</protein>
<sequence>MNKKIAYYFAVTFFIISVFAVFFIYKSITAKENKINFLINKRIAELKSIQIKIDESIKGIRKTDFPILRYGYSFNKNEKYFISEIISAGKKYRIKLDAVKFIKLNKKNTAADFYFKVSGFGNPRDIYSFVKDLEYNYKINFKKFYIGKNINKNNSVNFSSILAAYVISRQDALKSILKSKRYIKKPKDLGTINPFLYIVKKNKKTAAKPKDVSLNYEKIKKKSNISERVYRKLAKKTAFIKKSGIQESNFYNKKGVLSFSQNDFSTALIMFKKALSYNPDNYRALSNAALDEYEIKNYRASVYYAKKALEHKKLWQINFILGLSYMRLKMFSNAEYSFRKALELNPSDEKIKYYLNISKKIR</sequence>
<keyword evidence="4" id="KW-0812">Transmembrane</keyword>
<evidence type="ECO:0000256" key="1">
    <source>
        <dbReference type="ARBA" id="ARBA00022737"/>
    </source>
</evidence>
<dbReference type="PROSITE" id="PS50005">
    <property type="entry name" value="TPR"/>
    <property type="match status" value="2"/>
</dbReference>
<evidence type="ECO:0000313" key="6">
    <source>
        <dbReference type="Proteomes" id="UP000322454"/>
    </source>
</evidence>
<dbReference type="EMBL" id="SHMQ01000006">
    <property type="protein sequence ID" value="RZV39795.1"/>
    <property type="molecule type" value="Genomic_DNA"/>
</dbReference>
<keyword evidence="4" id="KW-0472">Membrane</keyword>
<dbReference type="Gene3D" id="1.25.40.10">
    <property type="entry name" value="Tetratricopeptide repeat domain"/>
    <property type="match status" value="1"/>
</dbReference>